<accession>A0ABY3WPF0</accession>
<dbReference type="SUPFAM" id="SSF46785">
    <property type="entry name" value="Winged helix' DNA-binding domain"/>
    <property type="match status" value="1"/>
</dbReference>
<dbReference type="RefSeq" id="WP_242332367.1">
    <property type="nucleotide sequence ID" value="NZ_CP071872.1"/>
</dbReference>
<dbReference type="InterPro" id="IPR036388">
    <property type="entry name" value="WH-like_DNA-bd_sf"/>
</dbReference>
<keyword evidence="3" id="KW-1185">Reference proteome</keyword>
<dbReference type="InterPro" id="IPR051797">
    <property type="entry name" value="TrmB-like"/>
</dbReference>
<evidence type="ECO:0000256" key="1">
    <source>
        <dbReference type="SAM" id="MobiDB-lite"/>
    </source>
</evidence>
<evidence type="ECO:0000313" key="2">
    <source>
        <dbReference type="EMBL" id="UNM13466.1"/>
    </source>
</evidence>
<feature type="region of interest" description="Disordered" evidence="1">
    <location>
        <begin position="56"/>
        <end position="82"/>
    </location>
</feature>
<dbReference type="Proteomes" id="UP000828924">
    <property type="component" value="Chromosome"/>
</dbReference>
<dbReference type="EMBL" id="CP071872">
    <property type="protein sequence ID" value="UNM13466.1"/>
    <property type="molecule type" value="Genomic_DNA"/>
</dbReference>
<dbReference type="PANTHER" id="PTHR34293:SF1">
    <property type="entry name" value="HTH-TYPE TRANSCRIPTIONAL REGULATOR TRMBL2"/>
    <property type="match status" value="1"/>
</dbReference>
<name>A0ABY3WPF0_9ACTN</name>
<dbReference type="InterPro" id="IPR016032">
    <property type="entry name" value="Sig_transdc_resp-reg_C-effctor"/>
</dbReference>
<sequence length="341" mass="36477">MLAALGLGAAEEEIYRYLIVRASGSAGELAGDTGRSPAEVHQLLTVLAGLGLVTAHPADPQARTDPEGHATPSDPGTVFTAAPPTVALGPVLRERRDALRAAELDLLNLAEQHRLAAHDRASDVVEVITDVDTVRHRFAQLQNAARREVRSMMVPHLAVVPHRQNEAGAAGLRRGIRYRAIAPRELLAQPGMVGEVLASLTDGEEIRVTESVPVKLVIADDDLAMVPLSSRRNTAAASIVVHPSGLLDVLIGYFEAAWQRAYPLSPNAAGDGVTETPTGDLDELDLRILTLMLSGLTDHTAAGQLGISRRTYQRRIGDLMAMAGVETRVQLGWQAARRGWA</sequence>
<dbReference type="PANTHER" id="PTHR34293">
    <property type="entry name" value="HTH-TYPE TRANSCRIPTIONAL REGULATOR TRMBL2"/>
    <property type="match status" value="1"/>
</dbReference>
<gene>
    <name evidence="2" type="ORF">J4032_20040</name>
</gene>
<reference evidence="2 3" key="1">
    <citation type="submission" date="2021-03" db="EMBL/GenBank/DDBJ databases">
        <title>Complete genome of Streptomyces formicae strain 1H-GS9 (DSM 100524).</title>
        <authorList>
            <person name="Atanasov K.E."/>
            <person name="Altabella T."/>
            <person name="Ferrer A."/>
        </authorList>
    </citation>
    <scope>NUCLEOTIDE SEQUENCE [LARGE SCALE GENOMIC DNA]</scope>
    <source>
        <strain evidence="2 3">1H-GS9</strain>
    </source>
</reference>
<dbReference type="SUPFAM" id="SSF46894">
    <property type="entry name" value="C-terminal effector domain of the bipartite response regulators"/>
    <property type="match status" value="1"/>
</dbReference>
<evidence type="ECO:0000313" key="3">
    <source>
        <dbReference type="Proteomes" id="UP000828924"/>
    </source>
</evidence>
<proteinExistence type="predicted"/>
<dbReference type="InterPro" id="IPR036390">
    <property type="entry name" value="WH_DNA-bd_sf"/>
</dbReference>
<organism evidence="2 3">
    <name type="scientific">Streptomyces formicae</name>
    <dbReference type="NCBI Taxonomy" id="1616117"/>
    <lineage>
        <taxon>Bacteria</taxon>
        <taxon>Bacillati</taxon>
        <taxon>Actinomycetota</taxon>
        <taxon>Actinomycetes</taxon>
        <taxon>Kitasatosporales</taxon>
        <taxon>Streptomycetaceae</taxon>
        <taxon>Streptomyces</taxon>
    </lineage>
</organism>
<protein>
    <submittedName>
        <fullName evidence="2">Transcriptional regulator TrmB</fullName>
    </submittedName>
</protein>
<dbReference type="Gene3D" id="1.10.10.10">
    <property type="entry name" value="Winged helix-like DNA-binding domain superfamily/Winged helix DNA-binding domain"/>
    <property type="match status" value="2"/>
</dbReference>